<dbReference type="Pfam" id="PF13578">
    <property type="entry name" value="Methyltransf_24"/>
    <property type="match status" value="1"/>
</dbReference>
<reference evidence="1 2" key="1">
    <citation type="submission" date="2019-03" db="EMBL/GenBank/DDBJ databases">
        <title>Deep-cultivation of Planctomycetes and their phenomic and genomic characterization uncovers novel biology.</title>
        <authorList>
            <person name="Wiegand S."/>
            <person name="Jogler M."/>
            <person name="Boedeker C."/>
            <person name="Pinto D."/>
            <person name="Vollmers J."/>
            <person name="Rivas-Marin E."/>
            <person name="Kohn T."/>
            <person name="Peeters S.H."/>
            <person name="Heuer A."/>
            <person name="Rast P."/>
            <person name="Oberbeckmann S."/>
            <person name="Bunk B."/>
            <person name="Jeske O."/>
            <person name="Meyerdierks A."/>
            <person name="Storesund J.E."/>
            <person name="Kallscheuer N."/>
            <person name="Luecker S."/>
            <person name="Lage O.M."/>
            <person name="Pohl T."/>
            <person name="Merkel B.J."/>
            <person name="Hornburger P."/>
            <person name="Mueller R.-W."/>
            <person name="Bruemmer F."/>
            <person name="Labrenz M."/>
            <person name="Spormann A.M."/>
            <person name="Op den Camp H."/>
            <person name="Overmann J."/>
            <person name="Amann R."/>
            <person name="Jetten M.S.M."/>
            <person name="Mascher T."/>
            <person name="Medema M.H."/>
            <person name="Devos D.P."/>
            <person name="Kaster A.-K."/>
            <person name="Ovreas L."/>
            <person name="Rohde M."/>
            <person name="Galperin M.Y."/>
            <person name="Jogler C."/>
        </authorList>
    </citation>
    <scope>NUCLEOTIDE SEQUENCE [LARGE SCALE GENOMIC DNA]</scope>
    <source>
        <strain evidence="1 2">V202</strain>
    </source>
</reference>
<dbReference type="RefSeq" id="WP_197992950.1">
    <property type="nucleotide sequence ID" value="NZ_CP037422.1"/>
</dbReference>
<dbReference type="EMBL" id="CP037422">
    <property type="protein sequence ID" value="QDU10390.1"/>
    <property type="molecule type" value="Genomic_DNA"/>
</dbReference>
<dbReference type="InterPro" id="IPR029063">
    <property type="entry name" value="SAM-dependent_MTases_sf"/>
</dbReference>
<dbReference type="AlphaFoldDB" id="A0A517WYR2"/>
<sequence>MNKHQETYMTIEELGASCPDYHPTFDFSTTYIDSSHEFFANCPVKNGTLIQVKNSGWRLRKFIPGWLHRADALKLYELAYFVRGDILELGSYRGLSTTILAEAAQHSPSPKHIYSVDMSLKCVKRTRSNLRRKGLQQGVTTICDEGTNAVRNFKAEGRQFEFAFIDHSHAYDPVYSVCRELDTVMQPGGFCLFHDFNDPRNRESDNRDYGVYQAVTEGLDPAKFEFYGIYGCTALYRVL</sequence>
<organism evidence="1 2">
    <name type="scientific">Gimesia aquarii</name>
    <dbReference type="NCBI Taxonomy" id="2527964"/>
    <lineage>
        <taxon>Bacteria</taxon>
        <taxon>Pseudomonadati</taxon>
        <taxon>Planctomycetota</taxon>
        <taxon>Planctomycetia</taxon>
        <taxon>Planctomycetales</taxon>
        <taxon>Planctomycetaceae</taxon>
        <taxon>Gimesia</taxon>
    </lineage>
</organism>
<proteinExistence type="predicted"/>
<accession>A0A517WYR2</accession>
<keyword evidence="2" id="KW-1185">Reference proteome</keyword>
<dbReference type="Gene3D" id="3.40.50.150">
    <property type="entry name" value="Vaccinia Virus protein VP39"/>
    <property type="match status" value="1"/>
</dbReference>
<gene>
    <name evidence="1" type="ORF">V202x_37890</name>
</gene>
<dbReference type="SUPFAM" id="SSF53335">
    <property type="entry name" value="S-adenosyl-L-methionine-dependent methyltransferases"/>
    <property type="match status" value="1"/>
</dbReference>
<evidence type="ECO:0000313" key="1">
    <source>
        <dbReference type="EMBL" id="QDU10390.1"/>
    </source>
</evidence>
<protein>
    <submittedName>
        <fullName evidence="1">Cephalosporin hydroxylase</fullName>
    </submittedName>
</protein>
<dbReference type="Proteomes" id="UP000318384">
    <property type="component" value="Chromosome"/>
</dbReference>
<name>A0A517WYR2_9PLAN</name>
<evidence type="ECO:0000313" key="2">
    <source>
        <dbReference type="Proteomes" id="UP000318384"/>
    </source>
</evidence>